<dbReference type="AlphaFoldDB" id="A0A5K7S7N4"/>
<proteinExistence type="predicted"/>
<protein>
    <submittedName>
        <fullName evidence="2">Uncharacterized protein</fullName>
    </submittedName>
</protein>
<reference evidence="2" key="1">
    <citation type="journal article" date="2020" name="Int. J. Syst. Evol. Microbiol.">
        <title>Aquipluma nitroreducens gen. nov. sp. nov., a novel facultatively anaerobic bacterium isolated from a freshwater lake.</title>
        <authorList>
            <person name="Watanabe M."/>
            <person name="Kojima H."/>
            <person name="Fukui M."/>
        </authorList>
    </citation>
    <scope>NUCLEOTIDE SEQUENCE</scope>
    <source>
        <strain evidence="2">MeG22</strain>
    </source>
</reference>
<feature type="transmembrane region" description="Helical" evidence="1">
    <location>
        <begin position="6"/>
        <end position="23"/>
    </location>
</feature>
<name>A0A5K7S7N4_9BACT</name>
<evidence type="ECO:0000313" key="2">
    <source>
        <dbReference type="EMBL" id="BBE17459.1"/>
    </source>
</evidence>
<keyword evidence="3" id="KW-1185">Reference proteome</keyword>
<dbReference type="KEGG" id="anf:AQPE_1609"/>
<sequence>MSYFLIALEVAKLCLFICTSIFFRQIHFQVIRSQIQI</sequence>
<accession>A0A5K7S7N4</accession>
<organism evidence="2 3">
    <name type="scientific">Aquipluma nitroreducens</name>
    <dbReference type="NCBI Taxonomy" id="2010828"/>
    <lineage>
        <taxon>Bacteria</taxon>
        <taxon>Pseudomonadati</taxon>
        <taxon>Bacteroidota</taxon>
        <taxon>Bacteroidia</taxon>
        <taxon>Marinilabiliales</taxon>
        <taxon>Prolixibacteraceae</taxon>
        <taxon>Aquipluma</taxon>
    </lineage>
</organism>
<dbReference type="EMBL" id="AP018694">
    <property type="protein sequence ID" value="BBE17459.1"/>
    <property type="molecule type" value="Genomic_DNA"/>
</dbReference>
<keyword evidence="1" id="KW-1133">Transmembrane helix</keyword>
<gene>
    <name evidence="2" type="ORF">AQPE_1609</name>
</gene>
<keyword evidence="1" id="KW-0812">Transmembrane</keyword>
<dbReference type="Proteomes" id="UP001193389">
    <property type="component" value="Chromosome"/>
</dbReference>
<evidence type="ECO:0000313" key="3">
    <source>
        <dbReference type="Proteomes" id="UP001193389"/>
    </source>
</evidence>
<evidence type="ECO:0000256" key="1">
    <source>
        <dbReference type="SAM" id="Phobius"/>
    </source>
</evidence>
<keyword evidence="1" id="KW-0472">Membrane</keyword>